<dbReference type="EMBL" id="CP111022">
    <property type="protein sequence ID" value="WAR19151.1"/>
    <property type="molecule type" value="Genomic_DNA"/>
</dbReference>
<dbReference type="Proteomes" id="UP001164746">
    <property type="component" value="Chromosome 11"/>
</dbReference>
<feature type="compositionally biased region" description="Low complexity" evidence="1">
    <location>
        <begin position="256"/>
        <end position="268"/>
    </location>
</feature>
<feature type="compositionally biased region" description="Polar residues" evidence="1">
    <location>
        <begin position="276"/>
        <end position="305"/>
    </location>
</feature>
<evidence type="ECO:0000256" key="1">
    <source>
        <dbReference type="SAM" id="MobiDB-lite"/>
    </source>
</evidence>
<keyword evidence="3" id="KW-1185">Reference proteome</keyword>
<accession>A0ABY7FIS4</accession>
<gene>
    <name evidence="2" type="ORF">MAR_000989</name>
</gene>
<sequence length="353" mass="39313">MAINMPPLCRRKKVLDRYNPDTFRVISEFAEETHPKHPEEGNYPSEWRRQWLDNEGLALPDIYNRQTEVLPKAVPDYRINRPHPGNCGFLRNNVRSLNEPICSVYTYVPEDDSKHWWPSRANPGPPNVPPRTNDTVYRGDFQEAENKTADACKFLTSSRWWSKRHGSFVWDQMSSEATKNFVDKYRVISAEEGARRQQISEAENLANEAANLLESTQQAISAIPGQGQGQGHGNPNQGQGQSAPDVSSQSLGESIQVNNNNVQEVPPVSSKEENATKSSKASPKQSPTASKKGTPAPSGQNSPKRPGSRKNSSKPCSGKKESSRKSSVSNEQKPVQKDVQNNEVTDNAFDRSS</sequence>
<feature type="compositionally biased region" description="Polar residues" evidence="1">
    <location>
        <begin position="242"/>
        <end position="255"/>
    </location>
</feature>
<reference evidence="2" key="1">
    <citation type="submission" date="2022-11" db="EMBL/GenBank/DDBJ databases">
        <title>Centuries of genome instability and evolution in soft-shell clam transmissible cancer (bioRxiv).</title>
        <authorList>
            <person name="Hart S.F.M."/>
            <person name="Yonemitsu M.A."/>
            <person name="Giersch R.M."/>
            <person name="Beal B.F."/>
            <person name="Arriagada G."/>
            <person name="Davis B.W."/>
            <person name="Ostrander E.A."/>
            <person name="Goff S.P."/>
            <person name="Metzger M.J."/>
        </authorList>
    </citation>
    <scope>NUCLEOTIDE SEQUENCE</scope>
    <source>
        <strain evidence="2">MELC-2E11</strain>
        <tissue evidence="2">Siphon/mantle</tissue>
    </source>
</reference>
<dbReference type="PANTHER" id="PTHR35087:SF1">
    <property type="entry name" value="RIKEN CDNA 4930505A04 GENE"/>
    <property type="match status" value="1"/>
</dbReference>
<dbReference type="InterPro" id="IPR031365">
    <property type="entry name" value="CMIP6"/>
</dbReference>
<name>A0ABY7FIS4_MYAAR</name>
<feature type="region of interest" description="Disordered" evidence="1">
    <location>
        <begin position="223"/>
        <end position="353"/>
    </location>
</feature>
<protein>
    <submittedName>
        <fullName evidence="2">Uncharacterized protein</fullName>
    </submittedName>
</protein>
<organism evidence="2 3">
    <name type="scientific">Mya arenaria</name>
    <name type="common">Soft-shell clam</name>
    <dbReference type="NCBI Taxonomy" id="6604"/>
    <lineage>
        <taxon>Eukaryota</taxon>
        <taxon>Metazoa</taxon>
        <taxon>Spiralia</taxon>
        <taxon>Lophotrochozoa</taxon>
        <taxon>Mollusca</taxon>
        <taxon>Bivalvia</taxon>
        <taxon>Autobranchia</taxon>
        <taxon>Heteroconchia</taxon>
        <taxon>Euheterodonta</taxon>
        <taxon>Imparidentia</taxon>
        <taxon>Neoheterodontei</taxon>
        <taxon>Myida</taxon>
        <taxon>Myoidea</taxon>
        <taxon>Myidae</taxon>
        <taxon>Mya</taxon>
    </lineage>
</organism>
<dbReference type="PANTHER" id="PTHR35087">
    <property type="entry name" value="SIMILAR TO HYPOTHETICAL PROTEIN FLJ40298"/>
    <property type="match status" value="1"/>
</dbReference>
<feature type="compositionally biased region" description="Polar residues" evidence="1">
    <location>
        <begin position="325"/>
        <end position="347"/>
    </location>
</feature>
<proteinExistence type="predicted"/>
<dbReference type="Pfam" id="PF15667">
    <property type="entry name" value="CMIP6"/>
    <property type="match status" value="1"/>
</dbReference>
<evidence type="ECO:0000313" key="2">
    <source>
        <dbReference type="EMBL" id="WAR19151.1"/>
    </source>
</evidence>
<evidence type="ECO:0000313" key="3">
    <source>
        <dbReference type="Proteomes" id="UP001164746"/>
    </source>
</evidence>